<dbReference type="Pfam" id="PF00249">
    <property type="entry name" value="Myb_DNA-binding"/>
    <property type="match status" value="2"/>
</dbReference>
<protein>
    <submittedName>
        <fullName evidence="4">Uncharacterized protein</fullName>
    </submittedName>
</protein>
<dbReference type="CDD" id="cd00167">
    <property type="entry name" value="SANT"/>
    <property type="match status" value="2"/>
</dbReference>
<evidence type="ECO:0000313" key="5">
    <source>
        <dbReference type="Proteomes" id="UP000247498"/>
    </source>
</evidence>
<dbReference type="AlphaFoldDB" id="A0A2V0PHH0"/>
<dbReference type="SUPFAM" id="SSF46689">
    <property type="entry name" value="Homeodomain-like"/>
    <property type="match status" value="1"/>
</dbReference>
<evidence type="ECO:0000259" key="3">
    <source>
        <dbReference type="PROSITE" id="PS51294"/>
    </source>
</evidence>
<evidence type="ECO:0000259" key="2">
    <source>
        <dbReference type="PROSITE" id="PS50090"/>
    </source>
</evidence>
<feature type="region of interest" description="Disordered" evidence="1">
    <location>
        <begin position="156"/>
        <end position="177"/>
    </location>
</feature>
<dbReference type="InterPro" id="IPR001005">
    <property type="entry name" value="SANT/Myb"/>
</dbReference>
<keyword evidence="5" id="KW-1185">Reference proteome</keyword>
<dbReference type="STRING" id="307507.A0A2V0PHH0"/>
<dbReference type="PANTHER" id="PTHR45614:SF25">
    <property type="entry name" value="MYB PROTEIN"/>
    <property type="match status" value="1"/>
</dbReference>
<feature type="domain" description="Myb-like" evidence="2">
    <location>
        <begin position="11"/>
        <end position="62"/>
    </location>
</feature>
<dbReference type="GO" id="GO:0005634">
    <property type="term" value="C:nucleus"/>
    <property type="evidence" value="ECO:0007669"/>
    <property type="project" value="TreeGrafter"/>
</dbReference>
<gene>
    <name evidence="4" type="ORF">Rsub_11107</name>
</gene>
<organism evidence="4 5">
    <name type="scientific">Raphidocelis subcapitata</name>
    <dbReference type="NCBI Taxonomy" id="307507"/>
    <lineage>
        <taxon>Eukaryota</taxon>
        <taxon>Viridiplantae</taxon>
        <taxon>Chlorophyta</taxon>
        <taxon>core chlorophytes</taxon>
        <taxon>Chlorophyceae</taxon>
        <taxon>CS clade</taxon>
        <taxon>Sphaeropleales</taxon>
        <taxon>Selenastraceae</taxon>
        <taxon>Raphidocelis</taxon>
    </lineage>
</organism>
<dbReference type="InterPro" id="IPR050560">
    <property type="entry name" value="MYB_TF"/>
</dbReference>
<name>A0A2V0PHH0_9CHLO</name>
<dbReference type="Proteomes" id="UP000247498">
    <property type="component" value="Unassembled WGS sequence"/>
</dbReference>
<feature type="region of interest" description="Disordered" evidence="1">
    <location>
        <begin position="286"/>
        <end position="306"/>
    </location>
</feature>
<dbReference type="PROSITE" id="PS51294">
    <property type="entry name" value="HTH_MYB"/>
    <property type="match status" value="2"/>
</dbReference>
<comment type="caution">
    <text evidence="4">The sequence shown here is derived from an EMBL/GenBank/DDBJ whole genome shotgun (WGS) entry which is preliminary data.</text>
</comment>
<dbReference type="EMBL" id="BDRX01000125">
    <property type="protein sequence ID" value="GBF98462.1"/>
    <property type="molecule type" value="Genomic_DNA"/>
</dbReference>
<accession>A0A2V0PHH0</accession>
<dbReference type="SMART" id="SM00717">
    <property type="entry name" value="SANT"/>
    <property type="match status" value="2"/>
</dbReference>
<dbReference type="InParanoid" id="A0A2V0PHH0"/>
<dbReference type="InterPro" id="IPR009057">
    <property type="entry name" value="Homeodomain-like_sf"/>
</dbReference>
<feature type="region of interest" description="Disordered" evidence="1">
    <location>
        <begin position="192"/>
        <end position="213"/>
    </location>
</feature>
<dbReference type="GO" id="GO:0000978">
    <property type="term" value="F:RNA polymerase II cis-regulatory region sequence-specific DNA binding"/>
    <property type="evidence" value="ECO:0007669"/>
    <property type="project" value="TreeGrafter"/>
</dbReference>
<evidence type="ECO:0000313" key="4">
    <source>
        <dbReference type="EMBL" id="GBF98462.1"/>
    </source>
</evidence>
<feature type="domain" description="HTH myb-type" evidence="3">
    <location>
        <begin position="11"/>
        <end position="66"/>
    </location>
</feature>
<feature type="domain" description="HTH myb-type" evidence="3">
    <location>
        <begin position="84"/>
        <end position="120"/>
    </location>
</feature>
<dbReference type="PROSITE" id="PS50090">
    <property type="entry name" value="MYB_LIKE"/>
    <property type="match status" value="2"/>
</dbReference>
<dbReference type="Gene3D" id="1.10.10.60">
    <property type="entry name" value="Homeodomain-like"/>
    <property type="match status" value="2"/>
</dbReference>
<dbReference type="PANTHER" id="PTHR45614">
    <property type="entry name" value="MYB PROTEIN-RELATED"/>
    <property type="match status" value="1"/>
</dbReference>
<dbReference type="InterPro" id="IPR017930">
    <property type="entry name" value="Myb_dom"/>
</dbReference>
<dbReference type="OrthoDB" id="2143914at2759"/>
<proteinExistence type="predicted"/>
<evidence type="ECO:0000256" key="1">
    <source>
        <dbReference type="SAM" id="MobiDB-lite"/>
    </source>
</evidence>
<dbReference type="GO" id="GO:0000981">
    <property type="term" value="F:DNA-binding transcription factor activity, RNA polymerase II-specific"/>
    <property type="evidence" value="ECO:0007669"/>
    <property type="project" value="TreeGrafter"/>
</dbReference>
<feature type="domain" description="Myb-like" evidence="2">
    <location>
        <begin position="66"/>
        <end position="116"/>
    </location>
</feature>
<sequence length="538" mass="52851">MAQGGLPAALGASQQRQPWSEQEDGYLVSAVEKYGTQRWSQIARGLVGRSSKACSHRWRTYLQPGVKRTAQEPFSEWEIAVVTEAHRLLGNQWSTIARMLPGRTNAAVKNFWHAYARGQQPDGSVAAAAAAAAAEAAAAAAAAATGLVSEAGCCDDDGEGGGSGSAEEEEEEEADQRCAMGAGCAAGPLAGVAAAQPQPPRQPWQQLDDGAESAAGAARGVAAALLPSAGASGGICSPNSSGAGGVTQRSPLRIKLGRGVGLSAAGSAVAHTPALAAAVMMPPRASAAGGGGSPILHSDGSLQPSESQCHGLQLQASSQMPLQAEHLGLGAAACMRRSSDARQQAVCRLGSCGVAGAAAADAAAAAAGMGAAAPTTAAQRSSDSSCTGASLLLGTSQHTAAPTSSPFAAAPQVAAAGTAAAVAATIAPGPGLCLAGSASGRLPSAPSRGLSGLLWETTAPGGCGADGAVALREVASQELLLEAFRDMQGSSDDDACGFAAWGGAAAGCKRGLGPVDAAEAPGQGPVEACALKRARAGW</sequence>
<reference evidence="4 5" key="1">
    <citation type="journal article" date="2018" name="Sci. Rep.">
        <title>Raphidocelis subcapitata (=Pseudokirchneriella subcapitata) provides an insight into genome evolution and environmental adaptations in the Sphaeropleales.</title>
        <authorList>
            <person name="Suzuki S."/>
            <person name="Yamaguchi H."/>
            <person name="Nakajima N."/>
            <person name="Kawachi M."/>
        </authorList>
    </citation>
    <scope>NUCLEOTIDE SEQUENCE [LARGE SCALE GENOMIC DNA]</scope>
    <source>
        <strain evidence="4 5">NIES-35</strain>
    </source>
</reference>